<organism evidence="2 3">
    <name type="scientific">Nostoc minutum NIES-26</name>
    <dbReference type="NCBI Taxonomy" id="1844469"/>
    <lineage>
        <taxon>Bacteria</taxon>
        <taxon>Bacillati</taxon>
        <taxon>Cyanobacteriota</taxon>
        <taxon>Cyanophyceae</taxon>
        <taxon>Nostocales</taxon>
        <taxon>Nostocaceae</taxon>
        <taxon>Nostoc</taxon>
    </lineage>
</organism>
<name>A0A367RWC4_9NOSO</name>
<dbReference type="Pfam" id="PF00535">
    <property type="entry name" value="Glycos_transf_2"/>
    <property type="match status" value="1"/>
</dbReference>
<dbReference type="InterPro" id="IPR029044">
    <property type="entry name" value="Nucleotide-diphossugar_trans"/>
</dbReference>
<reference evidence="2" key="1">
    <citation type="submission" date="2016-04" db="EMBL/GenBank/DDBJ databases">
        <authorList>
            <person name="Tabuchi Yagui T.R."/>
        </authorList>
    </citation>
    <scope>NUCLEOTIDE SEQUENCE [LARGE SCALE GENOMIC DNA]</scope>
    <source>
        <strain evidence="2">NIES-26</strain>
    </source>
</reference>
<sequence>MLKLKMRNLINITQKIINKLYITLYRFINNKIESILYSKEFIQKFDRIKFFPQETRKISIAITHYERPELVVVTLKNIFRDERVSEIVILDDGSSLTSVFECIANLKDFKAKVKLFRRKENLGMLATKIQACSLCSNPWCILLDSDNTIFNSYLNAIFSLETWDKNIIYCPGYAFPNYDFRSYGNTEFDFEKICNFQNKNKILNNFIFSCFISGGNYFLNVKAFTNILNPYIKFKLYAADQIFANYIWLSNGNKLKLLPSASYYHRVHSNSTWILNSNRGHVEYNRVAKKFEEEQPATLENLLLEFENVAAIGQEIEHIPL</sequence>
<dbReference type="EMBL" id="LXQD01000041">
    <property type="protein sequence ID" value="RCJ40835.1"/>
    <property type="molecule type" value="Genomic_DNA"/>
</dbReference>
<dbReference type="AlphaFoldDB" id="A0A367RWC4"/>
<gene>
    <name evidence="2" type="ORF">A6770_37310</name>
</gene>
<dbReference type="Gene3D" id="3.90.550.10">
    <property type="entry name" value="Spore Coat Polysaccharide Biosynthesis Protein SpsA, Chain A"/>
    <property type="match status" value="1"/>
</dbReference>
<evidence type="ECO:0000259" key="1">
    <source>
        <dbReference type="Pfam" id="PF00535"/>
    </source>
</evidence>
<evidence type="ECO:0000313" key="2">
    <source>
        <dbReference type="EMBL" id="RCJ40835.1"/>
    </source>
</evidence>
<dbReference type="Proteomes" id="UP000252107">
    <property type="component" value="Unassembled WGS sequence"/>
</dbReference>
<feature type="domain" description="Glycosyltransferase 2-like" evidence="1">
    <location>
        <begin position="59"/>
        <end position="206"/>
    </location>
</feature>
<proteinExistence type="predicted"/>
<evidence type="ECO:0000313" key="3">
    <source>
        <dbReference type="Proteomes" id="UP000252107"/>
    </source>
</evidence>
<accession>A0A367RWC4</accession>
<dbReference type="CDD" id="cd00761">
    <property type="entry name" value="Glyco_tranf_GTA_type"/>
    <property type="match status" value="1"/>
</dbReference>
<dbReference type="SUPFAM" id="SSF53448">
    <property type="entry name" value="Nucleotide-diphospho-sugar transferases"/>
    <property type="match status" value="1"/>
</dbReference>
<comment type="caution">
    <text evidence="2">The sequence shown here is derived from an EMBL/GenBank/DDBJ whole genome shotgun (WGS) entry which is preliminary data.</text>
</comment>
<dbReference type="InterPro" id="IPR001173">
    <property type="entry name" value="Glyco_trans_2-like"/>
</dbReference>
<keyword evidence="3" id="KW-1185">Reference proteome</keyword>
<protein>
    <recommendedName>
        <fullName evidence="1">Glycosyltransferase 2-like domain-containing protein</fullName>
    </recommendedName>
</protein>